<name>A0A061R0Z7_9CHLO</name>
<dbReference type="PANTHER" id="PTHR43157">
    <property type="entry name" value="PHOSPHATIDYLINOSITOL-GLYCAN BIOSYNTHESIS CLASS F PROTEIN-RELATED"/>
    <property type="match status" value="1"/>
</dbReference>
<organism evidence="2">
    <name type="scientific">Tetraselmis sp. GSL018</name>
    <dbReference type="NCBI Taxonomy" id="582737"/>
    <lineage>
        <taxon>Eukaryota</taxon>
        <taxon>Viridiplantae</taxon>
        <taxon>Chlorophyta</taxon>
        <taxon>core chlorophytes</taxon>
        <taxon>Chlorodendrophyceae</taxon>
        <taxon>Chlorodendrales</taxon>
        <taxon>Chlorodendraceae</taxon>
        <taxon>Tetraselmis</taxon>
    </lineage>
</organism>
<sequence>MDKSQGKLENEACIVTGGNSGIGKEVAYGLMSQGAHVFLACRDLEKCGQAKADLDSRGSRGSCECRKLDLCCFSSVREFAHNMRKEKRVKRGLKVLVNNAGVMGHAPSDDPLVDGHLLPNHLGPFLLTSELLPIMKPGSRIVNVSSRAHFQGSLQIQPDASGRPVITGRPLTWYHSYARSKLCNVLHAAELQRRLDDEGRAVGVHSVSPGLVSTGIFRNLWAPLRWAASPLVRAVYQTPEQGARTVLHAASAPELEGRRALYLHNMSEQPPSALAQDPTLAKQLWLASEHIVCSVARSRSGS</sequence>
<dbReference type="PRINTS" id="PR00081">
    <property type="entry name" value="GDHRDH"/>
</dbReference>
<accession>A0A061R0Z7</accession>
<dbReference type="EMBL" id="GBEZ01022451">
    <property type="protein sequence ID" value="JAC64390.1"/>
    <property type="molecule type" value="Transcribed_RNA"/>
</dbReference>
<evidence type="ECO:0000256" key="1">
    <source>
        <dbReference type="ARBA" id="ARBA00023002"/>
    </source>
</evidence>
<proteinExistence type="predicted"/>
<dbReference type="InterPro" id="IPR036291">
    <property type="entry name" value="NAD(P)-bd_dom_sf"/>
</dbReference>
<dbReference type="SUPFAM" id="SSF51735">
    <property type="entry name" value="NAD(P)-binding Rossmann-fold domains"/>
    <property type="match status" value="1"/>
</dbReference>
<dbReference type="InterPro" id="IPR002347">
    <property type="entry name" value="SDR_fam"/>
</dbReference>
<gene>
    <name evidence="2" type="ORF">TSPGSL018_18409</name>
</gene>
<dbReference type="AlphaFoldDB" id="A0A061R0Z7"/>
<dbReference type="Pfam" id="PF00106">
    <property type="entry name" value="adh_short"/>
    <property type="match status" value="1"/>
</dbReference>
<dbReference type="PANTHER" id="PTHR43157:SF31">
    <property type="entry name" value="PHOSPHATIDYLINOSITOL-GLYCAN BIOSYNTHESIS CLASS F PROTEIN"/>
    <property type="match status" value="1"/>
</dbReference>
<evidence type="ECO:0000313" key="2">
    <source>
        <dbReference type="EMBL" id="JAC64390.1"/>
    </source>
</evidence>
<protein>
    <submittedName>
        <fullName evidence="2">Retinol dehydrogenase 13-like</fullName>
    </submittedName>
</protein>
<dbReference type="GO" id="GO:0016491">
    <property type="term" value="F:oxidoreductase activity"/>
    <property type="evidence" value="ECO:0007669"/>
    <property type="project" value="UniProtKB-KW"/>
</dbReference>
<dbReference type="Gene3D" id="3.40.50.720">
    <property type="entry name" value="NAD(P)-binding Rossmann-like Domain"/>
    <property type="match status" value="1"/>
</dbReference>
<reference evidence="2" key="1">
    <citation type="submission" date="2014-05" db="EMBL/GenBank/DDBJ databases">
        <title>The transcriptome of the halophilic microalga Tetraselmis sp. GSL018 isolated from the Great Salt Lake, Utah.</title>
        <authorList>
            <person name="Jinkerson R.E."/>
            <person name="D'Adamo S."/>
            <person name="Posewitz M.C."/>
        </authorList>
    </citation>
    <scope>NUCLEOTIDE SEQUENCE</scope>
    <source>
        <strain evidence="2">GSL018</strain>
    </source>
</reference>
<keyword evidence="1" id="KW-0560">Oxidoreductase</keyword>